<comment type="caution">
    <text evidence="17">The sequence shown here is derived from an EMBL/GenBank/DDBJ whole genome shotgun (WGS) entry which is preliminary data.</text>
</comment>
<evidence type="ECO:0000256" key="4">
    <source>
        <dbReference type="ARBA" id="ARBA00022618"/>
    </source>
</evidence>
<dbReference type="Proteomes" id="UP000837675">
    <property type="component" value="Unassembled WGS sequence"/>
</dbReference>
<dbReference type="EC" id="2.5.1.7" evidence="11"/>
<dbReference type="Gene3D" id="3.65.10.10">
    <property type="entry name" value="Enolpyruvate transferase domain"/>
    <property type="match status" value="2"/>
</dbReference>
<evidence type="ECO:0000256" key="10">
    <source>
        <dbReference type="ARBA" id="ARBA00038367"/>
    </source>
</evidence>
<evidence type="ECO:0000256" key="7">
    <source>
        <dbReference type="ARBA" id="ARBA00022984"/>
    </source>
</evidence>
<comment type="pathway">
    <text evidence="2">Cell wall biogenesis; peptidoglycan biosynthesis.</text>
</comment>
<dbReference type="EMBL" id="CAJVAF010000192">
    <property type="protein sequence ID" value="CAG7591454.1"/>
    <property type="molecule type" value="Genomic_DNA"/>
</dbReference>
<keyword evidence="9" id="KW-0961">Cell wall biogenesis/degradation</keyword>
<dbReference type="SUPFAM" id="SSF55205">
    <property type="entry name" value="EPT/RTPC-like"/>
    <property type="match status" value="1"/>
</dbReference>
<dbReference type="GO" id="GO:0019277">
    <property type="term" value="P:UDP-N-acetylgalactosamine biosynthetic process"/>
    <property type="evidence" value="ECO:0007669"/>
    <property type="project" value="InterPro"/>
</dbReference>
<accession>A0A8S4C047</accession>
<dbReference type="GO" id="GO:0008760">
    <property type="term" value="F:UDP-N-acetylglucosamine 1-carboxyvinyltransferase activity"/>
    <property type="evidence" value="ECO:0007669"/>
    <property type="project" value="UniProtKB-EC"/>
</dbReference>
<dbReference type="InterPro" id="IPR050068">
    <property type="entry name" value="MurA_subfamily"/>
</dbReference>
<name>A0A8S4C047_9ACAR</name>
<keyword evidence="7" id="KW-0573">Peptidoglycan synthesis</keyword>
<reference evidence="17" key="1">
    <citation type="submission" date="2021-06" db="EMBL/GenBank/DDBJ databases">
        <authorList>
            <person name="Nardi T."/>
            <person name="Nardi T."/>
        </authorList>
    </citation>
    <scope>NUCLEOTIDE SEQUENCE</scope>
</reference>
<comment type="catalytic activity">
    <reaction evidence="15">
        <text>phosphoenolpyruvate + UDP-N-acetyl-alpha-D-glucosamine = UDP-N-acetyl-3-O-(1-carboxyvinyl)-alpha-D-glucosamine + phosphate</text>
        <dbReference type="Rhea" id="RHEA:18681"/>
        <dbReference type="ChEBI" id="CHEBI:43474"/>
        <dbReference type="ChEBI" id="CHEBI:57705"/>
        <dbReference type="ChEBI" id="CHEBI:58702"/>
        <dbReference type="ChEBI" id="CHEBI:68483"/>
        <dbReference type="EC" id="2.5.1.7"/>
    </reaction>
</comment>
<dbReference type="PANTHER" id="PTHR43783:SF1">
    <property type="entry name" value="UDP-N-ACETYLGLUCOSAMINE 1-CARBOXYVINYLTRANSFERASE"/>
    <property type="match status" value="1"/>
</dbReference>
<organism evidence="17 18">
    <name type="scientific">Hyalomma marginatum</name>
    <dbReference type="NCBI Taxonomy" id="34627"/>
    <lineage>
        <taxon>Eukaryota</taxon>
        <taxon>Metazoa</taxon>
        <taxon>Ecdysozoa</taxon>
        <taxon>Arthropoda</taxon>
        <taxon>Chelicerata</taxon>
        <taxon>Arachnida</taxon>
        <taxon>Acari</taxon>
        <taxon>Parasitiformes</taxon>
        <taxon>Ixodida</taxon>
        <taxon>Ixodoidea</taxon>
        <taxon>Ixodidae</taxon>
        <taxon>Hyalomminae</taxon>
        <taxon>Hyalomma</taxon>
    </lineage>
</organism>
<keyword evidence="18" id="KW-1185">Reference proteome</keyword>
<dbReference type="InterPro" id="IPR036968">
    <property type="entry name" value="Enolpyruvate_Tfrase_sf"/>
</dbReference>
<dbReference type="GO" id="GO:0005737">
    <property type="term" value="C:cytoplasm"/>
    <property type="evidence" value="ECO:0007669"/>
    <property type="project" value="UniProtKB-SubCell"/>
</dbReference>
<dbReference type="InterPro" id="IPR005750">
    <property type="entry name" value="UDP_GlcNAc_COvinyl_MurA"/>
</dbReference>
<dbReference type="InterPro" id="IPR001986">
    <property type="entry name" value="Enolpyruvate_Tfrase_dom"/>
</dbReference>
<dbReference type="GO" id="GO:0008360">
    <property type="term" value="P:regulation of cell shape"/>
    <property type="evidence" value="ECO:0007669"/>
    <property type="project" value="UniProtKB-KW"/>
</dbReference>
<keyword evidence="3" id="KW-0963">Cytoplasm</keyword>
<evidence type="ECO:0000256" key="13">
    <source>
        <dbReference type="ARBA" id="ARBA00042443"/>
    </source>
</evidence>
<gene>
    <name evidence="17" type="ORF">MHYMCMPASI_00440</name>
</gene>
<evidence type="ECO:0000313" key="18">
    <source>
        <dbReference type="Proteomes" id="UP000837675"/>
    </source>
</evidence>
<comment type="subcellular location">
    <subcellularLocation>
        <location evidence="1">Cytoplasm</location>
    </subcellularLocation>
</comment>
<evidence type="ECO:0000256" key="6">
    <source>
        <dbReference type="ARBA" id="ARBA00022960"/>
    </source>
</evidence>
<evidence type="ECO:0000256" key="1">
    <source>
        <dbReference type="ARBA" id="ARBA00004496"/>
    </source>
</evidence>
<dbReference type="PANTHER" id="PTHR43783">
    <property type="entry name" value="UDP-N-ACETYLGLUCOSAMINE 1-CARBOXYVINYLTRANSFERASE"/>
    <property type="match status" value="1"/>
</dbReference>
<evidence type="ECO:0000313" key="17">
    <source>
        <dbReference type="EMBL" id="CAG7591454.1"/>
    </source>
</evidence>
<dbReference type="AlphaFoldDB" id="A0A8S4C047"/>
<keyword evidence="8" id="KW-0131">Cell cycle</keyword>
<dbReference type="NCBIfam" id="TIGR01072">
    <property type="entry name" value="murA"/>
    <property type="match status" value="1"/>
</dbReference>
<comment type="similarity">
    <text evidence="10">Belongs to the EPSP synthase family. MurA subfamily.</text>
</comment>
<sequence>MQNIAYKITGGEKVSGKVTCMGAKNFATKAMIACLLSREISTLNNVPRIGDVEITQKLLESAGALISWNSHNSITIDPAPLQESKVALPDSRTNRMPILLLSVLLHRFGTATVPTVGGDDIGKRNVDFHIDAIQKFGADVKKEGNVYTAEVRNKLKGCHITLPYPSVGATETCLFLATLAEGTSVIKNIAIEPEIIALITMLRAMGAIIFLDSGRCLTVHGVQELDGTNIYVIGDRIEAASWASLACASGGEIEVSGVKPDQLGNFLSYYNQVGGGYKLIDADTIKFYRRHELKHVIIETDVYPGFSTDWQQPFSVLLTQANGMSVIHETVYEQRFSYLEVLNKLGAKTQVVKACLGSLPCRYKGFDYEHGALIYGPTTLKAIPEPIAVPDIRGGLAYLIAAALAEGTTILTVAEQIERGYGDLIEKLKDVNLRIEKIRV</sequence>
<evidence type="ECO:0000256" key="8">
    <source>
        <dbReference type="ARBA" id="ARBA00023306"/>
    </source>
</evidence>
<proteinExistence type="inferred from homology"/>
<dbReference type="GO" id="GO:0071555">
    <property type="term" value="P:cell wall organization"/>
    <property type="evidence" value="ECO:0007669"/>
    <property type="project" value="UniProtKB-KW"/>
</dbReference>
<protein>
    <recommendedName>
        <fullName evidence="12">UDP-N-acetylglucosamine 1-carboxyvinyltransferase</fullName>
        <ecNumber evidence="11">2.5.1.7</ecNumber>
    </recommendedName>
    <alternativeName>
        <fullName evidence="13">Enoylpyruvate transferase</fullName>
    </alternativeName>
    <alternativeName>
        <fullName evidence="14">UDP-N-acetylglucosamine enolpyruvyl transferase</fullName>
    </alternativeName>
</protein>
<evidence type="ECO:0000256" key="3">
    <source>
        <dbReference type="ARBA" id="ARBA00022490"/>
    </source>
</evidence>
<evidence type="ECO:0000256" key="5">
    <source>
        <dbReference type="ARBA" id="ARBA00022679"/>
    </source>
</evidence>
<evidence type="ECO:0000256" key="2">
    <source>
        <dbReference type="ARBA" id="ARBA00004752"/>
    </source>
</evidence>
<evidence type="ECO:0000256" key="14">
    <source>
        <dbReference type="ARBA" id="ARBA00042842"/>
    </source>
</evidence>
<keyword evidence="6" id="KW-0133">Cell shape</keyword>
<evidence type="ECO:0000256" key="15">
    <source>
        <dbReference type="ARBA" id="ARBA00047527"/>
    </source>
</evidence>
<dbReference type="Pfam" id="PF00275">
    <property type="entry name" value="EPSP_synthase"/>
    <property type="match status" value="1"/>
</dbReference>
<keyword evidence="4" id="KW-0132">Cell division</keyword>
<evidence type="ECO:0000256" key="11">
    <source>
        <dbReference type="ARBA" id="ARBA00039108"/>
    </source>
</evidence>
<evidence type="ECO:0000259" key="16">
    <source>
        <dbReference type="Pfam" id="PF00275"/>
    </source>
</evidence>
<dbReference type="NCBIfam" id="NF006873">
    <property type="entry name" value="PRK09369.1"/>
    <property type="match status" value="1"/>
</dbReference>
<feature type="domain" description="Enolpyruvate transferase" evidence="16">
    <location>
        <begin position="9"/>
        <end position="428"/>
    </location>
</feature>
<evidence type="ECO:0000256" key="12">
    <source>
        <dbReference type="ARBA" id="ARBA00039754"/>
    </source>
</evidence>
<dbReference type="CDD" id="cd01555">
    <property type="entry name" value="UdpNAET"/>
    <property type="match status" value="1"/>
</dbReference>
<evidence type="ECO:0000256" key="9">
    <source>
        <dbReference type="ARBA" id="ARBA00023316"/>
    </source>
</evidence>
<dbReference type="GO" id="GO:0051301">
    <property type="term" value="P:cell division"/>
    <property type="evidence" value="ECO:0007669"/>
    <property type="project" value="UniProtKB-KW"/>
</dbReference>
<keyword evidence="5" id="KW-0808">Transferase</keyword>
<dbReference type="InterPro" id="IPR013792">
    <property type="entry name" value="RNA3'P_cycl/enolpyr_Trfase_a/b"/>
</dbReference>